<proteinExistence type="predicted"/>
<protein>
    <submittedName>
        <fullName evidence="1">Uncharacterized protein</fullName>
    </submittedName>
</protein>
<reference evidence="1" key="1">
    <citation type="submission" date="2018-05" db="EMBL/GenBank/DDBJ databases">
        <authorList>
            <person name="Lanie J.A."/>
            <person name="Ng W.-L."/>
            <person name="Kazmierczak K.M."/>
            <person name="Andrzejewski T.M."/>
            <person name="Davidsen T.M."/>
            <person name="Wayne K.J."/>
            <person name="Tettelin H."/>
            <person name="Glass J.I."/>
            <person name="Rusch D."/>
            <person name="Podicherti R."/>
            <person name="Tsui H.-C.T."/>
            <person name="Winkler M.E."/>
        </authorList>
    </citation>
    <scope>NUCLEOTIDE SEQUENCE</scope>
</reference>
<dbReference type="AlphaFoldDB" id="A0A382GRM7"/>
<accession>A0A382GRM7</accession>
<gene>
    <name evidence="1" type="ORF">METZ01_LOCUS230503</name>
</gene>
<dbReference type="EMBL" id="UINC01056976">
    <property type="protein sequence ID" value="SVB77649.1"/>
    <property type="molecule type" value="Genomic_DNA"/>
</dbReference>
<name>A0A382GRM7_9ZZZZ</name>
<sequence>MIVKYVKVRSLSQMQFIAKNAKILIYLKKILIFLYAQYAAVKICIAKKTLIKQLAAL</sequence>
<organism evidence="1">
    <name type="scientific">marine metagenome</name>
    <dbReference type="NCBI Taxonomy" id="408172"/>
    <lineage>
        <taxon>unclassified sequences</taxon>
        <taxon>metagenomes</taxon>
        <taxon>ecological metagenomes</taxon>
    </lineage>
</organism>
<evidence type="ECO:0000313" key="1">
    <source>
        <dbReference type="EMBL" id="SVB77649.1"/>
    </source>
</evidence>